<organism evidence="1 2">
    <name type="scientific">Chryseobacterium oleae</name>
    <dbReference type="NCBI Taxonomy" id="491207"/>
    <lineage>
        <taxon>Bacteria</taxon>
        <taxon>Pseudomonadati</taxon>
        <taxon>Bacteroidota</taxon>
        <taxon>Flavobacteriia</taxon>
        <taxon>Flavobacteriales</taxon>
        <taxon>Weeksellaceae</taxon>
        <taxon>Chryseobacterium group</taxon>
        <taxon>Chryseobacterium</taxon>
    </lineage>
</organism>
<dbReference type="Proteomes" id="UP000198769">
    <property type="component" value="Unassembled WGS sequence"/>
</dbReference>
<gene>
    <name evidence="1" type="ORF">SAMN05421594_0901</name>
</gene>
<proteinExistence type="predicted"/>
<dbReference type="AlphaFoldDB" id="A0A1I4W5D0"/>
<keyword evidence="2" id="KW-1185">Reference proteome</keyword>
<dbReference type="EMBL" id="FOVD01000001">
    <property type="protein sequence ID" value="SFN08366.1"/>
    <property type="molecule type" value="Genomic_DNA"/>
</dbReference>
<accession>A0A1I4W5D0</accession>
<sequence length="69" mass="8161">MFLNGEKRGESGFESWRVCELESRRVGAFWGLRVKLRFDNDGYWLLGASKYETQIQYPIFASRNKKKLP</sequence>
<protein>
    <submittedName>
        <fullName evidence="1">Uncharacterized protein</fullName>
    </submittedName>
</protein>
<evidence type="ECO:0000313" key="1">
    <source>
        <dbReference type="EMBL" id="SFN08366.1"/>
    </source>
</evidence>
<evidence type="ECO:0000313" key="2">
    <source>
        <dbReference type="Proteomes" id="UP000198769"/>
    </source>
</evidence>
<name>A0A1I4W5D0_CHROL</name>
<reference evidence="2" key="1">
    <citation type="submission" date="2016-10" db="EMBL/GenBank/DDBJ databases">
        <authorList>
            <person name="Varghese N."/>
            <person name="Submissions S."/>
        </authorList>
    </citation>
    <scope>NUCLEOTIDE SEQUENCE [LARGE SCALE GENOMIC DNA]</scope>
    <source>
        <strain evidence="2">DSM 25575</strain>
    </source>
</reference>